<dbReference type="Gene3D" id="3.40.960.10">
    <property type="entry name" value="VSR Endonuclease"/>
    <property type="match status" value="1"/>
</dbReference>
<evidence type="ECO:0000313" key="3">
    <source>
        <dbReference type="Proteomes" id="UP000239504"/>
    </source>
</evidence>
<organism evidence="2 3">
    <name type="scientific">Hyphococcus luteus</name>
    <dbReference type="NCBI Taxonomy" id="2058213"/>
    <lineage>
        <taxon>Bacteria</taxon>
        <taxon>Pseudomonadati</taxon>
        <taxon>Pseudomonadota</taxon>
        <taxon>Alphaproteobacteria</taxon>
        <taxon>Parvularculales</taxon>
        <taxon>Parvularculaceae</taxon>
        <taxon>Hyphococcus</taxon>
    </lineage>
</organism>
<feature type="domain" description="DUF559" evidence="1">
    <location>
        <begin position="7"/>
        <end position="111"/>
    </location>
</feature>
<reference evidence="2 3" key="1">
    <citation type="submission" date="2017-12" db="EMBL/GenBank/DDBJ databases">
        <authorList>
            <person name="Hurst M.R.H."/>
        </authorList>
    </citation>
    <scope>NUCLEOTIDE SEQUENCE [LARGE SCALE GENOMIC DNA]</scope>
    <source>
        <strain evidence="2 3">SY-3-19</strain>
    </source>
</reference>
<dbReference type="EMBL" id="PJCH01000005">
    <property type="protein sequence ID" value="PQA88664.1"/>
    <property type="molecule type" value="Genomic_DNA"/>
</dbReference>
<dbReference type="InterPro" id="IPR007569">
    <property type="entry name" value="DUF559"/>
</dbReference>
<protein>
    <submittedName>
        <fullName evidence="2">Endonuclease domain-containing protein</fullName>
    </submittedName>
</protein>
<evidence type="ECO:0000313" key="2">
    <source>
        <dbReference type="EMBL" id="PQA88664.1"/>
    </source>
</evidence>
<accession>A0A2S7K822</accession>
<proteinExistence type="predicted"/>
<dbReference type="InterPro" id="IPR011335">
    <property type="entry name" value="Restrct_endonuc-II-like"/>
</dbReference>
<dbReference type="Proteomes" id="UP000239504">
    <property type="component" value="Unassembled WGS sequence"/>
</dbReference>
<dbReference type="PANTHER" id="PTHR38590">
    <property type="entry name" value="BLL0828 PROTEIN"/>
    <property type="match status" value="1"/>
</dbReference>
<dbReference type="SUPFAM" id="SSF52980">
    <property type="entry name" value="Restriction endonuclease-like"/>
    <property type="match status" value="1"/>
</dbReference>
<dbReference type="AlphaFoldDB" id="A0A2S7K822"/>
<keyword evidence="2" id="KW-0540">Nuclease</keyword>
<keyword evidence="2" id="KW-0378">Hydrolase</keyword>
<dbReference type="GO" id="GO:0004519">
    <property type="term" value="F:endonuclease activity"/>
    <property type="evidence" value="ECO:0007669"/>
    <property type="project" value="UniProtKB-KW"/>
</dbReference>
<keyword evidence="3" id="KW-1185">Reference proteome</keyword>
<sequence>MPIRKPHKRARNLRKTMPEAERRLWVRLRNRQLGDFRFRRQHSIGPYIADFACIEAMLVIECDGEQHGFDAFRAHDAKRDAFLESEGWTVLRFWNREIHDNMDGVLETIHDAARKSVLFLRSKPDESGDEN</sequence>
<dbReference type="CDD" id="cd01038">
    <property type="entry name" value="Endonuclease_DUF559"/>
    <property type="match status" value="1"/>
</dbReference>
<comment type="caution">
    <text evidence="2">The sequence shown here is derived from an EMBL/GenBank/DDBJ whole genome shotgun (WGS) entry which is preliminary data.</text>
</comment>
<keyword evidence="2" id="KW-0255">Endonuclease</keyword>
<name>A0A2S7K822_9PROT</name>
<dbReference type="PANTHER" id="PTHR38590:SF1">
    <property type="entry name" value="BLL0828 PROTEIN"/>
    <property type="match status" value="1"/>
</dbReference>
<dbReference type="Pfam" id="PF04480">
    <property type="entry name" value="DUF559"/>
    <property type="match status" value="1"/>
</dbReference>
<evidence type="ECO:0000259" key="1">
    <source>
        <dbReference type="Pfam" id="PF04480"/>
    </source>
</evidence>
<dbReference type="OrthoDB" id="9798754at2"/>
<dbReference type="InterPro" id="IPR047216">
    <property type="entry name" value="Endonuclease_DUF559_bact"/>
</dbReference>
<gene>
    <name evidence="2" type="ORF">CW354_10335</name>
</gene>